<dbReference type="Pfam" id="PF00144">
    <property type="entry name" value="Beta-lactamase"/>
    <property type="match status" value="1"/>
</dbReference>
<dbReference type="AlphaFoldDB" id="A0A1K2BMU3"/>
<dbReference type="EMBL" id="FPJO01000009">
    <property type="protein sequence ID" value="SFY00082.1"/>
    <property type="molecule type" value="Genomic_DNA"/>
</dbReference>
<dbReference type="SUPFAM" id="SSF56601">
    <property type="entry name" value="beta-lactamase/transpeptidase-like"/>
    <property type="match status" value="1"/>
</dbReference>
<accession>A0A1K2BMU3</accession>
<dbReference type="InterPro" id="IPR001466">
    <property type="entry name" value="Beta-lactam-related"/>
</dbReference>
<dbReference type="PANTHER" id="PTHR43283">
    <property type="entry name" value="BETA-LACTAMASE-RELATED"/>
    <property type="match status" value="1"/>
</dbReference>
<gene>
    <name evidence="2" type="ORF">SAMN02787144_100954</name>
</gene>
<organism evidence="2 3">
    <name type="scientific">Streptomyces atratus</name>
    <dbReference type="NCBI Taxonomy" id="1893"/>
    <lineage>
        <taxon>Bacteria</taxon>
        <taxon>Bacillati</taxon>
        <taxon>Actinomycetota</taxon>
        <taxon>Actinomycetes</taxon>
        <taxon>Kitasatosporales</taxon>
        <taxon>Streptomycetaceae</taxon>
        <taxon>Streptomyces</taxon>
    </lineage>
</organism>
<dbReference type="Gene3D" id="3.40.710.10">
    <property type="entry name" value="DD-peptidase/beta-lactamase superfamily"/>
    <property type="match status" value="1"/>
</dbReference>
<dbReference type="RefSeq" id="WP_256259947.1">
    <property type="nucleotide sequence ID" value="NZ_CP108276.1"/>
</dbReference>
<dbReference type="STRING" id="1893.SAMN02787144_100954"/>
<dbReference type="InterPro" id="IPR012338">
    <property type="entry name" value="Beta-lactam/transpept-like"/>
</dbReference>
<feature type="domain" description="Beta-lactamase-related" evidence="1">
    <location>
        <begin position="24"/>
        <end position="342"/>
    </location>
</feature>
<proteinExistence type="predicted"/>
<dbReference type="InterPro" id="IPR050789">
    <property type="entry name" value="Diverse_Enzym_Activities"/>
</dbReference>
<sequence>MQKLDGSDQLNKLEEVGTWLRRRLPDLLVESQVPGAAVAVQAGDEWVESAAGVLSTATGVDATVDSLFQIGSITKVMTATLVMQLADEGRLDLDAPVRAVLPEFRIADEEAARGITTRHLLSHVAGFEGDIFTDTGKGDDCLEKYLGVLRDVPQLFEPGAMFSYNNAGYCVLGRIVEVLREEPFDVCARRHLFTPLGMSHTASDPYEAIVHRTAVGHIETVPGAPLEPTPVWALARSNAPAGSMLAMRARDLLAFAQMHLAGGRGPDGVTVLGPETVQAMQRPQVTLPDIDQGAAWGLGWELFDLSGGTVIGHDGNTIGQSAFLRLVPERDVAVAIFTNGGLSRRVYTEIAGRVLGELAGVGLPASPVPDVGAPVAETSRYVGTYTSSTAETTVSRDTAGRLWLERTPRGAIAELDEAPYRTELVGRRGDTLIPIEPERGVHAPLAFLGDDGQGHALYLHTGRAERRAQR</sequence>
<name>A0A1K2BMU3_STRAR</name>
<dbReference type="Proteomes" id="UP000181909">
    <property type="component" value="Unassembled WGS sequence"/>
</dbReference>
<evidence type="ECO:0000313" key="2">
    <source>
        <dbReference type="EMBL" id="SFY00082.1"/>
    </source>
</evidence>
<evidence type="ECO:0000313" key="3">
    <source>
        <dbReference type="Proteomes" id="UP000181909"/>
    </source>
</evidence>
<protein>
    <submittedName>
        <fullName evidence="2">CubicO group peptidase, beta-lactamase class C family</fullName>
    </submittedName>
</protein>
<evidence type="ECO:0000259" key="1">
    <source>
        <dbReference type="Pfam" id="PF00144"/>
    </source>
</evidence>
<dbReference type="PANTHER" id="PTHR43283:SF3">
    <property type="entry name" value="BETA-LACTAMASE FAMILY PROTEIN (AFU_ORTHOLOGUE AFUA_5G07500)"/>
    <property type="match status" value="1"/>
</dbReference>
<reference evidence="2 3" key="1">
    <citation type="submission" date="2016-11" db="EMBL/GenBank/DDBJ databases">
        <authorList>
            <person name="Jaros S."/>
            <person name="Januszkiewicz K."/>
            <person name="Wedrychowicz H."/>
        </authorList>
    </citation>
    <scope>NUCLEOTIDE SEQUENCE [LARGE SCALE GENOMIC DNA]</scope>
    <source>
        <strain evidence="2 3">OK807</strain>
    </source>
</reference>